<dbReference type="Proteomes" id="UP001156318">
    <property type="component" value="Chromosome"/>
</dbReference>
<proteinExistence type="predicted"/>
<dbReference type="PANTHER" id="PTHR38008">
    <property type="entry name" value="HEMOLYSIN-RELATED"/>
    <property type="match status" value="1"/>
</dbReference>
<evidence type="ECO:0000313" key="2">
    <source>
        <dbReference type="EMBL" id="UYU33378.1"/>
    </source>
</evidence>
<evidence type="ECO:0000256" key="1">
    <source>
        <dbReference type="SAM" id="SignalP"/>
    </source>
</evidence>
<gene>
    <name evidence="2" type="ORF">KFZ77_07700</name>
</gene>
<keyword evidence="1" id="KW-0732">Signal</keyword>
<evidence type="ECO:0000313" key="3">
    <source>
        <dbReference type="Proteomes" id="UP001156318"/>
    </source>
</evidence>
<feature type="signal peptide" evidence="1">
    <location>
        <begin position="1"/>
        <end position="24"/>
    </location>
</feature>
<dbReference type="PROSITE" id="PS51257">
    <property type="entry name" value="PROKAR_LIPOPROTEIN"/>
    <property type="match status" value="1"/>
</dbReference>
<feature type="chain" id="PRO_5045189710" evidence="1">
    <location>
        <begin position="25"/>
        <end position="76"/>
    </location>
</feature>
<dbReference type="InterPro" id="IPR005590">
    <property type="entry name" value="DUF333"/>
</dbReference>
<protein>
    <submittedName>
        <fullName evidence="2">DUF333 domain-containing protein</fullName>
    </submittedName>
</protein>
<organism evidence="2 3">
    <name type="scientific">Siccibacter colletis</name>
    <dbReference type="NCBI Taxonomy" id="1505757"/>
    <lineage>
        <taxon>Bacteria</taxon>
        <taxon>Pseudomonadati</taxon>
        <taxon>Pseudomonadota</taxon>
        <taxon>Gammaproteobacteria</taxon>
        <taxon>Enterobacterales</taxon>
        <taxon>Enterobacteriaceae</taxon>
        <taxon>Siccibacter</taxon>
    </lineage>
</organism>
<reference evidence="2 3" key="1">
    <citation type="submission" date="2021-05" db="EMBL/GenBank/DDBJ databases">
        <title>Isolation, identification, and the growth promoting effects of Pantoea dispersa strain YSD J2 from the aboveground leaves of Cyperus esculentus L.Var. Sativus.</title>
        <authorList>
            <person name="Wang S."/>
            <person name="Tang X.M."/>
            <person name="Huang Y.N."/>
        </authorList>
    </citation>
    <scope>NUCLEOTIDE SEQUENCE [LARGE SCALE GENOMIC DNA]</scope>
    <source>
        <strain evidence="3">YSD YN2</strain>
    </source>
</reference>
<dbReference type="Pfam" id="PF03891">
    <property type="entry name" value="DUF333"/>
    <property type="match status" value="1"/>
</dbReference>
<sequence>MMNRAILAFVVIAASVSGCSQSSAAQRANPAAVWCLEQGGVRIPVTTPDGVRSDCKLPDGTQVDEWTLFRRAHGAG</sequence>
<accession>A0ABY6JL62</accession>
<name>A0ABY6JL62_9ENTR</name>
<dbReference type="EMBL" id="CP074352">
    <property type="protein sequence ID" value="UYU33378.1"/>
    <property type="molecule type" value="Genomic_DNA"/>
</dbReference>
<keyword evidence="3" id="KW-1185">Reference proteome</keyword>
<dbReference type="PANTHER" id="PTHR38008:SF2">
    <property type="entry name" value="HEMOLYSIN"/>
    <property type="match status" value="1"/>
</dbReference>